<accession>A0A916T8X6</accession>
<dbReference type="InterPro" id="IPR051016">
    <property type="entry name" value="Diverse_Substrate_AcTransf"/>
</dbReference>
<reference evidence="5" key="2">
    <citation type="submission" date="2020-09" db="EMBL/GenBank/DDBJ databases">
        <authorList>
            <person name="Sun Q."/>
            <person name="Zhou Y."/>
        </authorList>
    </citation>
    <scope>NUCLEOTIDE SEQUENCE</scope>
    <source>
        <strain evidence="5">CGMCC 1.12827</strain>
    </source>
</reference>
<dbReference type="SUPFAM" id="SSF55729">
    <property type="entry name" value="Acyl-CoA N-acyltransferases (Nat)"/>
    <property type="match status" value="1"/>
</dbReference>
<keyword evidence="3" id="KW-0012">Acyltransferase</keyword>
<keyword evidence="2" id="KW-0808">Transferase</keyword>
<dbReference type="Gene3D" id="3.40.630.30">
    <property type="match status" value="1"/>
</dbReference>
<evidence type="ECO:0000256" key="3">
    <source>
        <dbReference type="ARBA" id="ARBA00023315"/>
    </source>
</evidence>
<dbReference type="CDD" id="cd04301">
    <property type="entry name" value="NAT_SF"/>
    <property type="match status" value="1"/>
</dbReference>
<evidence type="ECO:0000313" key="6">
    <source>
        <dbReference type="Proteomes" id="UP000621454"/>
    </source>
</evidence>
<dbReference type="AlphaFoldDB" id="A0A916T8X6"/>
<dbReference type="PROSITE" id="PS51186">
    <property type="entry name" value="GNAT"/>
    <property type="match status" value="1"/>
</dbReference>
<gene>
    <name evidence="5" type="ORF">GCM10011489_23430</name>
</gene>
<keyword evidence="6" id="KW-1185">Reference proteome</keyword>
<protein>
    <submittedName>
        <fullName evidence="5">Acetyltransferase</fullName>
    </submittedName>
</protein>
<dbReference type="PANTHER" id="PTHR10545:SF29">
    <property type="entry name" value="GH14572P-RELATED"/>
    <property type="match status" value="1"/>
</dbReference>
<evidence type="ECO:0000259" key="4">
    <source>
        <dbReference type="PROSITE" id="PS51186"/>
    </source>
</evidence>
<feature type="domain" description="N-acetyltransferase" evidence="4">
    <location>
        <begin position="1"/>
        <end position="171"/>
    </location>
</feature>
<proteinExistence type="inferred from homology"/>
<dbReference type="InterPro" id="IPR000182">
    <property type="entry name" value="GNAT_dom"/>
</dbReference>
<name>A0A916T8X6_9ACTN</name>
<evidence type="ECO:0000313" key="5">
    <source>
        <dbReference type="EMBL" id="GGB34662.1"/>
    </source>
</evidence>
<reference evidence="5" key="1">
    <citation type="journal article" date="2014" name="Int. J. Syst. Evol. Microbiol.">
        <title>Complete genome sequence of Corynebacterium casei LMG S-19264T (=DSM 44701T), isolated from a smear-ripened cheese.</title>
        <authorList>
            <consortium name="US DOE Joint Genome Institute (JGI-PGF)"/>
            <person name="Walter F."/>
            <person name="Albersmeier A."/>
            <person name="Kalinowski J."/>
            <person name="Ruckert C."/>
        </authorList>
    </citation>
    <scope>NUCLEOTIDE SEQUENCE</scope>
    <source>
        <strain evidence="5">CGMCC 1.12827</strain>
    </source>
</reference>
<sequence>MIRTATREDIPAMVSLVYELAEYERLVDQCHLTEDQLAEVMFGARPTVYGLVAVDDDSAADGRDDSASQGGDDVVGMAIYFLNFSTWEGVNGIYLEDLYVRPHMRGKGFGKALLTRLAAECTRNGYRRLEWSVLDWNTPSIAFYESLGARPQSEWTTYRLTGDPLDALAATDR</sequence>
<dbReference type="RefSeq" id="WP_188586769.1">
    <property type="nucleotide sequence ID" value="NZ_BMGC01000015.1"/>
</dbReference>
<dbReference type="Proteomes" id="UP000621454">
    <property type="component" value="Unassembled WGS sequence"/>
</dbReference>
<dbReference type="Pfam" id="PF00583">
    <property type="entry name" value="Acetyltransf_1"/>
    <property type="match status" value="1"/>
</dbReference>
<dbReference type="FunFam" id="3.40.630.30:FF:000064">
    <property type="entry name" value="GNAT family acetyltransferase"/>
    <property type="match status" value="1"/>
</dbReference>
<dbReference type="GO" id="GO:0008080">
    <property type="term" value="F:N-acetyltransferase activity"/>
    <property type="evidence" value="ECO:0007669"/>
    <property type="project" value="TreeGrafter"/>
</dbReference>
<dbReference type="PANTHER" id="PTHR10545">
    <property type="entry name" value="DIAMINE N-ACETYLTRANSFERASE"/>
    <property type="match status" value="1"/>
</dbReference>
<comment type="caution">
    <text evidence="5">The sequence shown here is derived from an EMBL/GenBank/DDBJ whole genome shotgun (WGS) entry which is preliminary data.</text>
</comment>
<evidence type="ECO:0000256" key="2">
    <source>
        <dbReference type="ARBA" id="ARBA00022679"/>
    </source>
</evidence>
<dbReference type="InterPro" id="IPR016181">
    <property type="entry name" value="Acyl_CoA_acyltransferase"/>
</dbReference>
<organism evidence="5 6">
    <name type="scientific">Gordonia jinhuaensis</name>
    <dbReference type="NCBI Taxonomy" id="1517702"/>
    <lineage>
        <taxon>Bacteria</taxon>
        <taxon>Bacillati</taxon>
        <taxon>Actinomycetota</taxon>
        <taxon>Actinomycetes</taxon>
        <taxon>Mycobacteriales</taxon>
        <taxon>Gordoniaceae</taxon>
        <taxon>Gordonia</taxon>
    </lineage>
</organism>
<evidence type="ECO:0000256" key="1">
    <source>
        <dbReference type="ARBA" id="ARBA00008694"/>
    </source>
</evidence>
<dbReference type="EMBL" id="BMGC01000015">
    <property type="protein sequence ID" value="GGB34662.1"/>
    <property type="molecule type" value="Genomic_DNA"/>
</dbReference>
<comment type="similarity">
    <text evidence="1">Belongs to the acetyltransferase family.</text>
</comment>